<feature type="transmembrane region" description="Helical" evidence="1">
    <location>
        <begin position="41"/>
        <end position="58"/>
    </location>
</feature>
<evidence type="ECO:0000259" key="2">
    <source>
        <dbReference type="Pfam" id="PF13472"/>
    </source>
</evidence>
<dbReference type="EMBL" id="JAALHA020000001">
    <property type="protein sequence ID" value="MDR9893314.1"/>
    <property type="molecule type" value="Genomic_DNA"/>
</dbReference>
<dbReference type="CDD" id="cd01831">
    <property type="entry name" value="Endoglucanase_E_like"/>
    <property type="match status" value="1"/>
</dbReference>
<dbReference type="InterPro" id="IPR013830">
    <property type="entry name" value="SGNH_hydro"/>
</dbReference>
<dbReference type="InterPro" id="IPR037461">
    <property type="entry name" value="CtCE2-like_dom"/>
</dbReference>
<keyword evidence="5" id="KW-1185">Reference proteome</keyword>
<dbReference type="PANTHER" id="PTHR37834">
    <property type="entry name" value="GDSL-LIKE LIPASE/ACYLHYDROLASE DOMAIN PROTEIN (AFU_ORTHOLOGUE AFUA_2G00620)"/>
    <property type="match status" value="1"/>
</dbReference>
<dbReference type="AlphaFoldDB" id="A0AAP5M8J3"/>
<dbReference type="RefSeq" id="WP_208343832.1">
    <property type="nucleotide sequence ID" value="NZ_CAWQFN010000376.1"/>
</dbReference>
<evidence type="ECO:0000313" key="4">
    <source>
        <dbReference type="EMBL" id="MDR9893314.1"/>
    </source>
</evidence>
<dbReference type="Pfam" id="PF17996">
    <property type="entry name" value="CE2_N"/>
    <property type="match status" value="1"/>
</dbReference>
<dbReference type="PANTHER" id="PTHR37834:SF2">
    <property type="entry name" value="ESTERASE, SGNH HYDROLASE-TYPE"/>
    <property type="match status" value="1"/>
</dbReference>
<feature type="domain" description="SGNH hydrolase-type esterase" evidence="2">
    <location>
        <begin position="197"/>
        <end position="365"/>
    </location>
</feature>
<dbReference type="InterPro" id="IPR040794">
    <property type="entry name" value="CE2_N"/>
</dbReference>
<reference evidence="5" key="1">
    <citation type="journal article" date="2021" name="Science">
        <title>Hunting the eagle killer: A cyanobacterial neurotoxin causes vacuolar myelinopathy.</title>
        <authorList>
            <person name="Breinlinger S."/>
            <person name="Phillips T.J."/>
            <person name="Haram B.N."/>
            <person name="Mares J."/>
            <person name="Martinez Yerena J.A."/>
            <person name="Hrouzek P."/>
            <person name="Sobotka R."/>
            <person name="Henderson W.M."/>
            <person name="Schmieder P."/>
            <person name="Williams S.M."/>
            <person name="Lauderdale J.D."/>
            <person name="Wilde H.D."/>
            <person name="Gerrin W."/>
            <person name="Kust A."/>
            <person name="Washington J.W."/>
            <person name="Wagner C."/>
            <person name="Geier B."/>
            <person name="Liebeke M."/>
            <person name="Enke H."/>
            <person name="Niedermeyer T.H.J."/>
            <person name="Wilde S.B."/>
        </authorList>
    </citation>
    <scope>NUCLEOTIDE SEQUENCE [LARGE SCALE GENOMIC DNA]</scope>
    <source>
        <strain evidence="5">Thurmond2011</strain>
    </source>
</reference>
<dbReference type="SUPFAM" id="SSF52266">
    <property type="entry name" value="SGNH hydrolase"/>
    <property type="match status" value="1"/>
</dbReference>
<organism evidence="4 5">
    <name type="scientific">Aetokthonos hydrillicola Thurmond2011</name>
    <dbReference type="NCBI Taxonomy" id="2712845"/>
    <lineage>
        <taxon>Bacteria</taxon>
        <taxon>Bacillati</taxon>
        <taxon>Cyanobacteriota</taxon>
        <taxon>Cyanophyceae</taxon>
        <taxon>Nostocales</taxon>
        <taxon>Hapalosiphonaceae</taxon>
        <taxon>Aetokthonos</taxon>
    </lineage>
</organism>
<feature type="domain" description="Carbohydrate esterase 2 N-terminal" evidence="3">
    <location>
        <begin position="75"/>
        <end position="186"/>
    </location>
</feature>
<dbReference type="Proteomes" id="UP000667802">
    <property type="component" value="Unassembled WGS sequence"/>
</dbReference>
<sequence length="409" mass="46661">MKPNEILKMLGFVPQPNLLYIVVIIFTDLLKEHFMLARRFLFIYISSFCFLISCSTAQSKQKLQEISADNKSFQYIGRVDFTNRQAPAFGYPATGIKFKFQGKTLKLKLSDDRWGDFNYLGVYIDGNPKPVIIYLKNGEKESVYEVSDKLENKIHSVLLVKRTDYISGEFKFHGAIIDAGKKLLPPEPAPTRKIEIYGDSISAGGGVEYPLVGKKDPENNDCKTCTNAYLSFGAMLARNYHADLHLIAQGGISLIDGYGYWNDKTGMESVYDKVKPLKDAQKWDFNSYIPDLVIIALGQNDSSTITLNNKITSEDWKNHYKNFILNIRKKYPKAHIICMFTNMYHDTKWDTYITQAVGEYSAKYKDKKVYSLITKAVTPGHPREIEQKAMSDSLKDLIDNTLSKNGFKW</sequence>
<name>A0AAP5M8J3_9CYAN</name>
<evidence type="ECO:0000313" key="5">
    <source>
        <dbReference type="Proteomes" id="UP000667802"/>
    </source>
</evidence>
<keyword evidence="1" id="KW-1133">Transmembrane helix</keyword>
<protein>
    <submittedName>
        <fullName evidence="4">GDSL-type esterase/lipase family protein</fullName>
    </submittedName>
</protein>
<dbReference type="InterPro" id="IPR036514">
    <property type="entry name" value="SGNH_hydro_sf"/>
</dbReference>
<dbReference type="InterPro" id="IPR052762">
    <property type="entry name" value="PCW_deacetylase/CE"/>
</dbReference>
<dbReference type="Pfam" id="PF13472">
    <property type="entry name" value="Lipase_GDSL_2"/>
    <property type="match status" value="1"/>
</dbReference>
<dbReference type="GO" id="GO:0052689">
    <property type="term" value="F:carboxylic ester hydrolase activity"/>
    <property type="evidence" value="ECO:0007669"/>
    <property type="project" value="InterPro"/>
</dbReference>
<gene>
    <name evidence="4" type="ORF">G7B40_001765</name>
</gene>
<dbReference type="Gene3D" id="3.40.50.1110">
    <property type="entry name" value="SGNH hydrolase"/>
    <property type="match status" value="1"/>
</dbReference>
<keyword evidence="1" id="KW-0472">Membrane</keyword>
<dbReference type="Gene3D" id="2.60.120.260">
    <property type="entry name" value="Galactose-binding domain-like"/>
    <property type="match status" value="1"/>
</dbReference>
<evidence type="ECO:0000259" key="3">
    <source>
        <dbReference type="Pfam" id="PF17996"/>
    </source>
</evidence>
<evidence type="ECO:0000256" key="1">
    <source>
        <dbReference type="SAM" id="Phobius"/>
    </source>
</evidence>
<keyword evidence="1" id="KW-0812">Transmembrane</keyword>
<feature type="transmembrane region" description="Helical" evidence="1">
    <location>
        <begin position="6"/>
        <end position="29"/>
    </location>
</feature>
<comment type="caution">
    <text evidence="4">The sequence shown here is derived from an EMBL/GenBank/DDBJ whole genome shotgun (WGS) entry which is preliminary data.</text>
</comment>
<proteinExistence type="predicted"/>
<accession>A0AAP5M8J3</accession>